<dbReference type="PANTHER" id="PTHR37984:SF15">
    <property type="entry name" value="INTEGRASE CATALYTIC DOMAIN-CONTAINING PROTEIN"/>
    <property type="match status" value="1"/>
</dbReference>
<dbReference type="SUPFAM" id="SSF53098">
    <property type="entry name" value="Ribonuclease H-like"/>
    <property type="match status" value="1"/>
</dbReference>
<dbReference type="PANTHER" id="PTHR37984">
    <property type="entry name" value="PROTEIN CBG26694"/>
    <property type="match status" value="1"/>
</dbReference>
<comment type="caution">
    <text evidence="2">The sequence shown here is derived from an EMBL/GenBank/DDBJ whole genome shotgun (WGS) entry which is preliminary data.</text>
</comment>
<gene>
    <name evidence="2" type="ORF">DERYTH_LOCUS14664</name>
</gene>
<dbReference type="InterPro" id="IPR036397">
    <property type="entry name" value="RNaseH_sf"/>
</dbReference>
<evidence type="ECO:0000313" key="3">
    <source>
        <dbReference type="Proteomes" id="UP000789405"/>
    </source>
</evidence>
<dbReference type="InterPro" id="IPR001584">
    <property type="entry name" value="Integrase_cat-core"/>
</dbReference>
<dbReference type="GO" id="GO:0003676">
    <property type="term" value="F:nucleic acid binding"/>
    <property type="evidence" value="ECO:0007669"/>
    <property type="project" value="InterPro"/>
</dbReference>
<accession>A0A9N9I9Q2</accession>
<dbReference type="InterPro" id="IPR050951">
    <property type="entry name" value="Retrovirus_Pol_polyprotein"/>
</dbReference>
<name>A0A9N9I9Q2_9GLOM</name>
<feature type="domain" description="Integrase catalytic" evidence="1">
    <location>
        <begin position="29"/>
        <end position="188"/>
    </location>
</feature>
<sequence>MDLEMYNFFTEYLSRRERPKTREPLHPIKVGQPFDQIGIDIVGPLPETPEGYHYIVVATDYLTKWPEARALKSADAESVAFFFLDDIICYHRSPRELLSNQGTHFCNKLVDAICKQMKVRRRTSTTYHPQTNGLVERFNRTLCEVLDKCIGQYDGKWIEFISTALFAYQTTRHHTTRYEPFFLVYSRDTILPVKTVVITYPAEPTTEAETQNYLF</sequence>
<dbReference type="GO" id="GO:0015074">
    <property type="term" value="P:DNA integration"/>
    <property type="evidence" value="ECO:0007669"/>
    <property type="project" value="InterPro"/>
</dbReference>
<dbReference type="Pfam" id="PF00665">
    <property type="entry name" value="rve"/>
    <property type="match status" value="1"/>
</dbReference>
<dbReference type="Gene3D" id="3.30.420.10">
    <property type="entry name" value="Ribonuclease H-like superfamily/Ribonuclease H"/>
    <property type="match status" value="1"/>
</dbReference>
<dbReference type="FunFam" id="3.30.420.10:FF:000032">
    <property type="entry name" value="Retrovirus-related Pol polyprotein from transposon 297-like Protein"/>
    <property type="match status" value="1"/>
</dbReference>
<keyword evidence="3" id="KW-1185">Reference proteome</keyword>
<evidence type="ECO:0000313" key="2">
    <source>
        <dbReference type="EMBL" id="CAG8725321.1"/>
    </source>
</evidence>
<dbReference type="PROSITE" id="PS50994">
    <property type="entry name" value="INTEGRASE"/>
    <property type="match status" value="1"/>
</dbReference>
<dbReference type="GO" id="GO:0005634">
    <property type="term" value="C:nucleus"/>
    <property type="evidence" value="ECO:0007669"/>
    <property type="project" value="UniProtKB-ARBA"/>
</dbReference>
<dbReference type="EMBL" id="CAJVPY010011235">
    <property type="protein sequence ID" value="CAG8725321.1"/>
    <property type="molecule type" value="Genomic_DNA"/>
</dbReference>
<protein>
    <submittedName>
        <fullName evidence="2">18320_t:CDS:1</fullName>
    </submittedName>
</protein>
<dbReference type="OrthoDB" id="5592268at2759"/>
<proteinExistence type="predicted"/>
<dbReference type="InterPro" id="IPR012337">
    <property type="entry name" value="RNaseH-like_sf"/>
</dbReference>
<dbReference type="Proteomes" id="UP000789405">
    <property type="component" value="Unassembled WGS sequence"/>
</dbReference>
<reference evidence="2" key="1">
    <citation type="submission" date="2021-06" db="EMBL/GenBank/DDBJ databases">
        <authorList>
            <person name="Kallberg Y."/>
            <person name="Tangrot J."/>
            <person name="Rosling A."/>
        </authorList>
    </citation>
    <scope>NUCLEOTIDE SEQUENCE</scope>
    <source>
        <strain evidence="2">MA453B</strain>
    </source>
</reference>
<evidence type="ECO:0000259" key="1">
    <source>
        <dbReference type="PROSITE" id="PS50994"/>
    </source>
</evidence>
<dbReference type="AlphaFoldDB" id="A0A9N9I9Q2"/>
<organism evidence="2 3">
    <name type="scientific">Dentiscutata erythropus</name>
    <dbReference type="NCBI Taxonomy" id="1348616"/>
    <lineage>
        <taxon>Eukaryota</taxon>
        <taxon>Fungi</taxon>
        <taxon>Fungi incertae sedis</taxon>
        <taxon>Mucoromycota</taxon>
        <taxon>Glomeromycotina</taxon>
        <taxon>Glomeromycetes</taxon>
        <taxon>Diversisporales</taxon>
        <taxon>Gigasporaceae</taxon>
        <taxon>Dentiscutata</taxon>
    </lineage>
</organism>